<proteinExistence type="predicted"/>
<dbReference type="EMBL" id="JBHTCF010000002">
    <property type="protein sequence ID" value="MFC7303863.1"/>
    <property type="molecule type" value="Genomic_DNA"/>
</dbReference>
<organism evidence="2 3">
    <name type="scientific">Streptomyces monticola</name>
    <dbReference type="NCBI Taxonomy" id="2666263"/>
    <lineage>
        <taxon>Bacteria</taxon>
        <taxon>Bacillati</taxon>
        <taxon>Actinomycetota</taxon>
        <taxon>Actinomycetes</taxon>
        <taxon>Kitasatosporales</taxon>
        <taxon>Streptomycetaceae</taxon>
        <taxon>Streptomyces</taxon>
    </lineage>
</organism>
<evidence type="ECO:0000313" key="3">
    <source>
        <dbReference type="Proteomes" id="UP001596523"/>
    </source>
</evidence>
<dbReference type="InterPro" id="IPR049202">
    <property type="entry name" value="DUF6817"/>
</dbReference>
<feature type="domain" description="DUF6817" evidence="1">
    <location>
        <begin position="17"/>
        <end position="101"/>
    </location>
</feature>
<evidence type="ECO:0000313" key="2">
    <source>
        <dbReference type="EMBL" id="MFC7303863.1"/>
    </source>
</evidence>
<reference evidence="3" key="1">
    <citation type="journal article" date="2019" name="Int. J. Syst. Evol. Microbiol.">
        <title>The Global Catalogue of Microorganisms (GCM) 10K type strain sequencing project: providing services to taxonomists for standard genome sequencing and annotation.</title>
        <authorList>
            <consortium name="The Broad Institute Genomics Platform"/>
            <consortium name="The Broad Institute Genome Sequencing Center for Infectious Disease"/>
            <person name="Wu L."/>
            <person name="Ma J."/>
        </authorList>
    </citation>
    <scope>NUCLEOTIDE SEQUENCE [LARGE SCALE GENOMIC DNA]</scope>
    <source>
        <strain evidence="3">SYNS20</strain>
    </source>
</reference>
<evidence type="ECO:0000259" key="1">
    <source>
        <dbReference type="Pfam" id="PF20680"/>
    </source>
</evidence>
<gene>
    <name evidence="2" type="ORF">ACFQVC_06495</name>
</gene>
<accession>A0ABW2JE40</accession>
<keyword evidence="3" id="KW-1185">Reference proteome</keyword>
<comment type="caution">
    <text evidence="2">The sequence shown here is derived from an EMBL/GenBank/DDBJ whole genome shotgun (WGS) entry which is preliminary data.</text>
</comment>
<dbReference type="Proteomes" id="UP001596523">
    <property type="component" value="Unassembled WGS sequence"/>
</dbReference>
<dbReference type="Pfam" id="PF20680">
    <property type="entry name" value="DUF6817"/>
    <property type="match status" value="1"/>
</dbReference>
<name>A0ABW2JE40_9ACTN</name>
<protein>
    <submittedName>
        <fullName evidence="2">DUF6817 domain-containing protein</fullName>
    </submittedName>
</protein>
<sequence>MESARISARTSEAARRLLREQGADTLAHPGGTLLSHLDRVARQLSLWGARPALQLAGLCHAFYGTDGFAPALLPWDQRGRLRSAIGAEAETVVYFYASCDRRATYPVLTAPDMRLRDRFTGRSHTPTLQEKRDFAELTAANELDIARIDDDFRERCGAGLLTLFTRIRPLLTPGAWQDCTAVLGP</sequence>